<reference evidence="2 3" key="1">
    <citation type="submission" date="2019-02" db="EMBL/GenBank/DDBJ databases">
        <title>Bacterial novel species Mucilaginibacter sp. 17JY9-4 isolated from soil.</title>
        <authorList>
            <person name="Jung H.-Y."/>
        </authorList>
    </citation>
    <scope>NUCLEOTIDE SEQUENCE [LARGE SCALE GENOMIC DNA]</scope>
    <source>
        <strain evidence="2 3">17JY9-4</strain>
    </source>
</reference>
<feature type="signal peptide" evidence="1">
    <location>
        <begin position="1"/>
        <end position="25"/>
    </location>
</feature>
<evidence type="ECO:0000313" key="3">
    <source>
        <dbReference type="Proteomes" id="UP000293331"/>
    </source>
</evidence>
<dbReference type="EMBL" id="SEWG01000002">
    <property type="protein sequence ID" value="RYU91232.1"/>
    <property type="molecule type" value="Genomic_DNA"/>
</dbReference>
<evidence type="ECO:0008006" key="4">
    <source>
        <dbReference type="Google" id="ProtNLM"/>
    </source>
</evidence>
<protein>
    <recommendedName>
        <fullName evidence="4">Alpha-L-rhamnosidase six-hairpin glycosidase domain-containing protein</fullName>
    </recommendedName>
</protein>
<keyword evidence="3" id="KW-1185">Reference proteome</keyword>
<dbReference type="GO" id="GO:0005975">
    <property type="term" value="P:carbohydrate metabolic process"/>
    <property type="evidence" value="ECO:0007669"/>
    <property type="project" value="InterPro"/>
</dbReference>
<dbReference type="AlphaFoldDB" id="A0A4Q5LPD0"/>
<organism evidence="2 3">
    <name type="scientific">Mucilaginibacter terrigena</name>
    <dbReference type="NCBI Taxonomy" id="2492395"/>
    <lineage>
        <taxon>Bacteria</taxon>
        <taxon>Pseudomonadati</taxon>
        <taxon>Bacteroidota</taxon>
        <taxon>Sphingobacteriia</taxon>
        <taxon>Sphingobacteriales</taxon>
        <taxon>Sphingobacteriaceae</taxon>
        <taxon>Mucilaginibacter</taxon>
    </lineage>
</organism>
<evidence type="ECO:0000313" key="2">
    <source>
        <dbReference type="EMBL" id="RYU91232.1"/>
    </source>
</evidence>
<feature type="chain" id="PRO_5020443372" description="Alpha-L-rhamnosidase six-hairpin glycosidase domain-containing protein" evidence="1">
    <location>
        <begin position="26"/>
        <end position="686"/>
    </location>
</feature>
<dbReference type="Gene3D" id="1.50.10.10">
    <property type="match status" value="1"/>
</dbReference>
<sequence length="686" mass="77733">MMKVFTLRALAIVCCLQAPALVLKAQQLINQRQITLLEQAKRPNDLWPRGDGHILIAEPGSPLAQKGYEEPGGSFSPGPGSFGVTIWVMDKNKKLIATSDNIPMDKIKQAYVFKANNSIPSVETITPYYTCTWTYVEAGRWEFDFKNNGQEDYTYHIVTRSVGPAGGPLTTATWEGDRLLLNRRYIITLTTQPKQVLVGNEAAGELQKDIPVQPTVTNADGWAFARLNMGNVPFSLKINDTKPQFNSPLPYTRTTQGFGMQLPDKAFEHSLQAQISNLMMGYIGKQTGPGEPINYPLAWERDGAYSLVAMAKSGHLETARELSKYFAENDFFGGFGAEGDAPGSAINALIEVAYLINEPSYYQYVWPHIKRKLKLIDEMRNAKTEIYKDFIGPLAPHIEHDVKRRQLIARPFTEGLIVGTMDNHFPVLYINAISYRGLVQASRLAKKFGETALADSCLQKAAAVKEAWQAGFGKDKYENERNFMISVWPSWITNKDNALFQKKIEDKHVEEWGNGDEPKARPLWTYFQAAEAHQWLYLDRTDRVWQTLHYFWNNQCAPGLYTYWEGDGEENTFRQWENYRGWLKPKYITPHYWTASEMLLLQLDMLVYVNEAKGDDFEFVVGAGVPAAWLKEGMSIKNFHTKAGNVSWEYKKNVLNVTIEGAAKKYAVRPGVAFVNAKTKLNLSYK</sequence>
<name>A0A4Q5LPD0_9SPHI</name>
<accession>A0A4Q5LPD0</accession>
<dbReference type="RefSeq" id="WP_129875492.1">
    <property type="nucleotide sequence ID" value="NZ_SEWG01000002.1"/>
</dbReference>
<comment type="caution">
    <text evidence="2">The sequence shown here is derived from an EMBL/GenBank/DDBJ whole genome shotgun (WGS) entry which is preliminary data.</text>
</comment>
<dbReference type="Proteomes" id="UP000293331">
    <property type="component" value="Unassembled WGS sequence"/>
</dbReference>
<keyword evidence="1" id="KW-0732">Signal</keyword>
<dbReference type="SUPFAM" id="SSF48208">
    <property type="entry name" value="Six-hairpin glycosidases"/>
    <property type="match status" value="1"/>
</dbReference>
<dbReference type="OrthoDB" id="8839685at2"/>
<gene>
    <name evidence="2" type="ORF">EWM62_04640</name>
</gene>
<proteinExistence type="predicted"/>
<evidence type="ECO:0000256" key="1">
    <source>
        <dbReference type="SAM" id="SignalP"/>
    </source>
</evidence>
<dbReference type="InterPro" id="IPR012341">
    <property type="entry name" value="6hp_glycosidase-like_sf"/>
</dbReference>
<dbReference type="InterPro" id="IPR008928">
    <property type="entry name" value="6-hairpin_glycosidase_sf"/>
</dbReference>